<feature type="compositionally biased region" description="Basic and acidic residues" evidence="1">
    <location>
        <begin position="338"/>
        <end position="348"/>
    </location>
</feature>
<evidence type="ECO:0000313" key="2">
    <source>
        <dbReference type="EMBL" id="GMH46735.1"/>
    </source>
</evidence>
<dbReference type="InterPro" id="IPR038607">
    <property type="entry name" value="PhoD-like_sf"/>
</dbReference>
<proteinExistence type="predicted"/>
<reference evidence="2" key="1">
    <citation type="submission" date="2022-07" db="EMBL/GenBank/DDBJ databases">
        <title>Genome analysis of Parmales, a sister group of diatoms, reveals the evolutionary specialization of diatoms from phago-mixotrophs to photoautotrophs.</title>
        <authorList>
            <person name="Ban H."/>
            <person name="Sato S."/>
            <person name="Yoshikawa S."/>
            <person name="Kazumasa Y."/>
            <person name="Nakamura Y."/>
            <person name="Ichinomiya M."/>
            <person name="Saitoh K."/>
            <person name="Sato N."/>
            <person name="Blanc-Mathieu R."/>
            <person name="Endo H."/>
            <person name="Kuwata A."/>
            <person name="Ogata H."/>
        </authorList>
    </citation>
    <scope>NUCLEOTIDE SEQUENCE</scope>
</reference>
<evidence type="ECO:0000313" key="3">
    <source>
        <dbReference type="Proteomes" id="UP001165082"/>
    </source>
</evidence>
<organism evidence="2 3">
    <name type="scientific">Triparma retinervis</name>
    <dbReference type="NCBI Taxonomy" id="2557542"/>
    <lineage>
        <taxon>Eukaryota</taxon>
        <taxon>Sar</taxon>
        <taxon>Stramenopiles</taxon>
        <taxon>Ochrophyta</taxon>
        <taxon>Bolidophyceae</taxon>
        <taxon>Parmales</taxon>
        <taxon>Triparmaceae</taxon>
        <taxon>Triparma</taxon>
    </lineage>
</organism>
<sequence length="348" mass="38948">MGASESDLSSVDTLRDQISALETRLSGISQQHQDFEVWPEAKDGRVLTICGARLQCRSDVSILTGPVIGKVTSTTALVLLETSKTVDVTMYVSLVDLDVPNGRVIASAKQRCEARKPTTISVSNLLPGESYVVTFSGVSRESASTRIGQLRTFDLEDRSLRILSVSCDSPDKVLSGEPNMWETLSERVLRKELPPVDLMVHLGGQVSMKKAFEDSWVILKRHSERSDLVPGEWASIEAEVLERLRSAYRFSWNLPYTREVLASCSHIMVCSDRDVYPNFTLDMDLSTDIGGRVTTTLLRLARRVYREYQRALWDREDLEELSGKEDEMVAKRGGAGQGREEDGRDEIR</sequence>
<dbReference type="AlphaFoldDB" id="A0A9W6ZAS5"/>
<dbReference type="Gene3D" id="3.60.21.70">
    <property type="entry name" value="PhoD-like phosphatase"/>
    <property type="match status" value="1"/>
</dbReference>
<dbReference type="PANTHER" id="PTHR37031">
    <property type="entry name" value="METALLOPHOSPHATASE BINDING DOMAIN PROTEIN"/>
    <property type="match status" value="1"/>
</dbReference>
<protein>
    <submittedName>
        <fullName evidence="2">Uncharacterized protein</fullName>
    </submittedName>
</protein>
<feature type="region of interest" description="Disordered" evidence="1">
    <location>
        <begin position="324"/>
        <end position="348"/>
    </location>
</feature>
<accession>A0A9W6ZAS5</accession>
<dbReference type="PANTHER" id="PTHR37031:SF2">
    <property type="entry name" value="PHOD-LIKE PHOSPHATASE METALLOPHOSPHATASE DOMAIN-CONTAINING PROTEIN"/>
    <property type="match status" value="1"/>
</dbReference>
<comment type="caution">
    <text evidence="2">The sequence shown here is derived from an EMBL/GenBank/DDBJ whole genome shotgun (WGS) entry which is preliminary data.</text>
</comment>
<keyword evidence="3" id="KW-1185">Reference proteome</keyword>
<dbReference type="EMBL" id="BRXZ01003069">
    <property type="protein sequence ID" value="GMH46735.1"/>
    <property type="molecule type" value="Genomic_DNA"/>
</dbReference>
<gene>
    <name evidence="2" type="ORF">TrRE_jg7088</name>
</gene>
<name>A0A9W6ZAS5_9STRA</name>
<dbReference type="OrthoDB" id="2419400at2759"/>
<dbReference type="Proteomes" id="UP001165082">
    <property type="component" value="Unassembled WGS sequence"/>
</dbReference>
<evidence type="ECO:0000256" key="1">
    <source>
        <dbReference type="SAM" id="MobiDB-lite"/>
    </source>
</evidence>